<dbReference type="OrthoDB" id="6401273at2"/>
<dbReference type="RefSeq" id="WP_116001584.1">
    <property type="nucleotide sequence ID" value="NZ_QUOV01000001.1"/>
</dbReference>
<dbReference type="EMBL" id="QUOV01000001">
    <property type="protein sequence ID" value="REL36752.1"/>
    <property type="molecule type" value="Genomic_DNA"/>
</dbReference>
<comment type="caution">
    <text evidence="2">The sequence shown here is derived from an EMBL/GenBank/DDBJ whole genome shotgun (WGS) entry which is preliminary data.</text>
</comment>
<feature type="coiled-coil region" evidence="1">
    <location>
        <begin position="117"/>
        <end position="211"/>
    </location>
</feature>
<proteinExistence type="predicted"/>
<evidence type="ECO:0000313" key="3">
    <source>
        <dbReference type="Proteomes" id="UP000256999"/>
    </source>
</evidence>
<evidence type="ECO:0000256" key="1">
    <source>
        <dbReference type="SAM" id="Coils"/>
    </source>
</evidence>
<gene>
    <name evidence="2" type="ORF">DXX92_16315</name>
</gene>
<protein>
    <submittedName>
        <fullName evidence="2">Uncharacterized protein</fullName>
    </submittedName>
</protein>
<evidence type="ECO:0000313" key="2">
    <source>
        <dbReference type="EMBL" id="REL36752.1"/>
    </source>
</evidence>
<organism evidence="2 3">
    <name type="scientific">Thalassotalea euphylliae</name>
    <dbReference type="NCBI Taxonomy" id="1655234"/>
    <lineage>
        <taxon>Bacteria</taxon>
        <taxon>Pseudomonadati</taxon>
        <taxon>Pseudomonadota</taxon>
        <taxon>Gammaproteobacteria</taxon>
        <taxon>Alteromonadales</taxon>
        <taxon>Colwelliaceae</taxon>
        <taxon>Thalassotalea</taxon>
    </lineage>
</organism>
<reference evidence="2 3" key="1">
    <citation type="submission" date="2018-08" db="EMBL/GenBank/DDBJ databases">
        <title>Thalassotalea euphylliae genome.</title>
        <authorList>
            <person name="Summers S."/>
            <person name="Rice S.A."/>
            <person name="Freckelton M.L."/>
            <person name="Nedved B.T."/>
            <person name="Hadfield M.G."/>
        </authorList>
    </citation>
    <scope>NUCLEOTIDE SEQUENCE [LARGE SCALE GENOMIC DNA]</scope>
    <source>
        <strain evidence="2 3">H2</strain>
    </source>
</reference>
<accession>A0A3E0UM07</accession>
<keyword evidence="1" id="KW-0175">Coiled coil</keyword>
<sequence>MAKTNQTQDPQQKEAFERIERKVEILEKWASEGIPFVLVNGNKQVDDKGKYVLEFFPSSPTGLRKWNGKQNSKDVVKQYDIPPYTTSAKSLDAIPTGLKLRIYGDDNKLNIWERLKFKAKLQSSAKEKNALQELEEELKISEANHQGLAYELIELRVTNKHLEEENSTLENQIESVRLSIKSQLDLKKKQLKQSDLKNKQLSIENAKLKKLLDEHGIDYENADESTSIIDFPGK</sequence>
<dbReference type="Proteomes" id="UP000256999">
    <property type="component" value="Unassembled WGS sequence"/>
</dbReference>
<dbReference type="AlphaFoldDB" id="A0A3E0UM07"/>
<name>A0A3E0UM07_9GAMM</name>